<evidence type="ECO:0000313" key="3">
    <source>
        <dbReference type="Proteomes" id="UP000003423"/>
    </source>
</evidence>
<dbReference type="Proteomes" id="UP000003423">
    <property type="component" value="Unassembled WGS sequence"/>
</dbReference>
<feature type="non-terminal residue" evidence="2">
    <location>
        <position position="39"/>
    </location>
</feature>
<evidence type="ECO:0000313" key="2">
    <source>
        <dbReference type="EMBL" id="EIJ66099.1"/>
    </source>
</evidence>
<gene>
    <name evidence="2" type="ORF">BD31_I0551</name>
</gene>
<name>I3D306_9ARCH</name>
<keyword evidence="3" id="KW-1185">Reference proteome</keyword>
<protein>
    <submittedName>
        <fullName evidence="2">Uncharacterized protein</fullName>
    </submittedName>
</protein>
<dbReference type="EMBL" id="AEXL02000087">
    <property type="protein sequence ID" value="EIJ66099.1"/>
    <property type="molecule type" value="Genomic_DNA"/>
</dbReference>
<evidence type="ECO:0000256" key="1">
    <source>
        <dbReference type="SAM" id="MobiDB-lite"/>
    </source>
</evidence>
<reference evidence="2 3" key="1">
    <citation type="journal article" date="2012" name="J. Bacteriol.">
        <title>Genome sequence of "Candidatus Nitrosopumilus salaria" BD31, an ammonia-oxidizing archaeon from the San Francisco Bay estuary.</title>
        <authorList>
            <person name="Mosier A.C."/>
            <person name="Allen E.E."/>
            <person name="Kim M."/>
            <person name="Ferriera S."/>
            <person name="Francis C.A."/>
        </authorList>
    </citation>
    <scope>NUCLEOTIDE SEQUENCE [LARGE SCALE GENOMIC DNA]</scope>
    <source>
        <strain evidence="2 3">BD31</strain>
    </source>
</reference>
<proteinExistence type="predicted"/>
<organism evidence="2 3">
    <name type="scientific">Candidatus Nitrosopumilus salarius BD31</name>
    <dbReference type="NCBI Taxonomy" id="859350"/>
    <lineage>
        <taxon>Archaea</taxon>
        <taxon>Nitrososphaerota</taxon>
        <taxon>Nitrososphaeria</taxon>
        <taxon>Nitrosopumilales</taxon>
        <taxon>Nitrosopumilaceae</taxon>
        <taxon>Nitrosopumilus</taxon>
    </lineage>
</organism>
<feature type="compositionally biased region" description="Basic and acidic residues" evidence="1">
    <location>
        <begin position="13"/>
        <end position="24"/>
    </location>
</feature>
<sequence length="39" mass="4666">MSNSDNFFPFEDIDPKRKPDRPEPIEDDWTADDYDEKCS</sequence>
<accession>I3D306</accession>
<feature type="compositionally biased region" description="Acidic residues" evidence="1">
    <location>
        <begin position="25"/>
        <end position="39"/>
    </location>
</feature>
<comment type="caution">
    <text evidence="2">The sequence shown here is derived from an EMBL/GenBank/DDBJ whole genome shotgun (WGS) entry which is preliminary data.</text>
</comment>
<feature type="region of interest" description="Disordered" evidence="1">
    <location>
        <begin position="1"/>
        <end position="39"/>
    </location>
</feature>
<dbReference type="AlphaFoldDB" id="I3D306"/>